<organism evidence="3 4">
    <name type="scientific">Desulfovibrio fairfieldensis</name>
    <dbReference type="NCBI Taxonomy" id="44742"/>
    <lineage>
        <taxon>Bacteria</taxon>
        <taxon>Pseudomonadati</taxon>
        <taxon>Thermodesulfobacteriota</taxon>
        <taxon>Desulfovibrionia</taxon>
        <taxon>Desulfovibrionales</taxon>
        <taxon>Desulfovibrionaceae</taxon>
        <taxon>Desulfovibrio</taxon>
    </lineage>
</organism>
<dbReference type="AlphaFoldDB" id="A0A0X8JJQ3"/>
<keyword evidence="4" id="KW-1185">Reference proteome</keyword>
<feature type="transmembrane region" description="Helical" evidence="1">
    <location>
        <begin position="352"/>
        <end position="376"/>
    </location>
</feature>
<feature type="transmembrane region" description="Helical" evidence="1">
    <location>
        <begin position="461"/>
        <end position="485"/>
    </location>
</feature>
<dbReference type="RefSeq" id="WP_062251985.1">
    <property type="nucleotide sequence ID" value="NZ_CP014229.1"/>
</dbReference>
<dbReference type="Pfam" id="PF01970">
    <property type="entry name" value="TctA"/>
    <property type="match status" value="1"/>
</dbReference>
<dbReference type="InterPro" id="IPR002823">
    <property type="entry name" value="DUF112_TM"/>
</dbReference>
<proteinExistence type="predicted"/>
<gene>
    <name evidence="3" type="ORF">AXF13_05645</name>
</gene>
<dbReference type="EMBL" id="CP014229">
    <property type="protein sequence ID" value="AMD89638.1"/>
    <property type="molecule type" value="Genomic_DNA"/>
</dbReference>
<feature type="domain" description="DUF112" evidence="2">
    <location>
        <begin position="18"/>
        <end position="437"/>
    </location>
</feature>
<reference evidence="4" key="1">
    <citation type="submission" date="2016-02" db="EMBL/GenBank/DDBJ databases">
        <authorList>
            <person name="Holder M.E."/>
            <person name="Ajami N.J."/>
            <person name="Petrosino J.F."/>
        </authorList>
    </citation>
    <scope>NUCLEOTIDE SEQUENCE [LARGE SCALE GENOMIC DNA]</scope>
    <source>
        <strain evidence="4">CCUG 45958</strain>
    </source>
</reference>
<evidence type="ECO:0000313" key="3">
    <source>
        <dbReference type="EMBL" id="AMD89638.1"/>
    </source>
</evidence>
<feature type="transmembrane region" description="Helical" evidence="1">
    <location>
        <begin position="40"/>
        <end position="63"/>
    </location>
</feature>
<feature type="transmembrane region" description="Helical" evidence="1">
    <location>
        <begin position="198"/>
        <end position="219"/>
    </location>
</feature>
<keyword evidence="1" id="KW-0812">Transmembrane</keyword>
<dbReference type="PANTHER" id="PTHR35342:SF5">
    <property type="entry name" value="TRICARBOXYLIC TRANSPORT PROTEIN"/>
    <property type="match status" value="1"/>
</dbReference>
<feature type="transmembrane region" description="Helical" evidence="1">
    <location>
        <begin position="145"/>
        <end position="162"/>
    </location>
</feature>
<evidence type="ECO:0000256" key="1">
    <source>
        <dbReference type="SAM" id="Phobius"/>
    </source>
</evidence>
<feature type="transmembrane region" description="Helical" evidence="1">
    <location>
        <begin position="168"/>
        <end position="186"/>
    </location>
</feature>
<feature type="transmembrane region" description="Helical" evidence="1">
    <location>
        <begin position="70"/>
        <end position="93"/>
    </location>
</feature>
<feature type="transmembrane region" description="Helical" evidence="1">
    <location>
        <begin position="257"/>
        <end position="278"/>
    </location>
</feature>
<feature type="transmembrane region" description="Helical" evidence="1">
    <location>
        <begin position="314"/>
        <end position="340"/>
    </location>
</feature>
<keyword evidence="1" id="KW-1133">Transmembrane helix</keyword>
<dbReference type="STRING" id="44742.AXF13_05645"/>
<dbReference type="Proteomes" id="UP000069241">
    <property type="component" value="Chromosome"/>
</dbReference>
<evidence type="ECO:0000259" key="2">
    <source>
        <dbReference type="Pfam" id="PF01970"/>
    </source>
</evidence>
<sequence length="498" mass="51339">MFANILDGIMSALSLSALLANLMGVALGIIFGALPGLTAAMGVALLIPLTFGMAPVDAFSALLGMYCGAIYGGCITAILVGTPGTVSAAATMLEGPALTARGESRKALDMATIASFIGGIFSALALVSVAPLLARAAMSFSAPEYFAVAVFGLTIVASLSSGHLIKGLISACVGLFLATIGLDPVTGDMRNTFDIPDLFNGLSLVPVLVGLFAMSQVLVTVEDVVRGVSLKESKISRRGLSLKELTGNAVNFLRSSAIGTVIGIIPATGVSAATFFAYSEAKRHSKTPEMYGKGCLEGIAATESSNNAVCGGALIPLLTLGVPGDIITAIMLGALMIQGLTPGPLLFVEHPVTVYGIFSAFIIANVLMLVCGLIAVRGANKITAIPGGVLMPIVVTLCAVGGYAVNNSTFDLLVVAVFGTVGYLMTKCDFPLPPLLLAMILEPIAEANFRRALSISQNDYAIFYTSPVACIVLGLSLFVLVKSVYDDIRASRKNPRQS</sequence>
<name>A0A0X8JJQ3_9BACT</name>
<feature type="transmembrane region" description="Helical" evidence="1">
    <location>
        <begin position="113"/>
        <end position="133"/>
    </location>
</feature>
<keyword evidence="1" id="KW-0472">Membrane</keyword>
<dbReference type="PANTHER" id="PTHR35342">
    <property type="entry name" value="TRICARBOXYLIC TRANSPORT PROTEIN"/>
    <property type="match status" value="1"/>
</dbReference>
<feature type="transmembrane region" description="Helical" evidence="1">
    <location>
        <begin position="383"/>
        <end position="405"/>
    </location>
</feature>
<accession>A0A0X8JJQ3</accession>
<evidence type="ECO:0000313" key="4">
    <source>
        <dbReference type="Proteomes" id="UP000069241"/>
    </source>
</evidence>
<feature type="transmembrane region" description="Helical" evidence="1">
    <location>
        <begin position="12"/>
        <end position="34"/>
    </location>
</feature>
<protein>
    <submittedName>
        <fullName evidence="3">C4-dicarboxylate ABC transporter permease</fullName>
    </submittedName>
</protein>
<dbReference type="KEGG" id="dfi:AXF13_05645"/>